<evidence type="ECO:0000313" key="8">
    <source>
        <dbReference type="Proteomes" id="UP000694523"/>
    </source>
</evidence>
<dbReference type="AlphaFoldDB" id="A0A8C6U5F3"/>
<sequence length="342" mass="39065">MWTIYYGHIFLFYFENSCVGSGVFTFFRVCFSHRPLKRIDISSSLLPVYHNDHVRGGIHGGFTDSSSPALTKHMDLRQYFKRIGFAGSFDQPDLATLKLIHKLHVMSIPFENLSIHCGEKITMDLEDIFNKIVNNSRGGWCFENNFLFGWVLQKMGYDSTMLGSRVFHSGLNDFGPTDNHLINKVVIDGKVYITDVSFGIGNQLWEPLELVSGKDQIQEAGVFRVLDKGDMWVFEKTGRKNEVLNPAFPRGQDHFAEKCHSLQTDPMSLFTNKSICSIQTPTGFKALIGWTYSQVTFSPDKNVDIYDMRNITKDELEKILCEEFNVRLSNQLQPVDRKGDSL</sequence>
<evidence type="ECO:0000313" key="7">
    <source>
        <dbReference type="Ensembl" id="ENSNMLP00000027908.1"/>
    </source>
</evidence>
<dbReference type="Gene3D" id="3.30.2140.20">
    <property type="match status" value="1"/>
</dbReference>
<keyword evidence="4 5" id="KW-0012">Acyltransferase</keyword>
<feature type="transmembrane region" description="Helical" evidence="6">
    <location>
        <begin position="6"/>
        <end position="31"/>
    </location>
</feature>
<accession>A0A8C6U5F3</accession>
<dbReference type="EC" id="2.3.1.5" evidence="2"/>
<name>A0A8C6U5F3_9GOBI</name>
<evidence type="ECO:0000256" key="5">
    <source>
        <dbReference type="RuleBase" id="RU003452"/>
    </source>
</evidence>
<dbReference type="PANTHER" id="PTHR11786">
    <property type="entry name" value="N-HYDROXYARYLAMINE O-ACETYLTRANSFERASE"/>
    <property type="match status" value="1"/>
</dbReference>
<evidence type="ECO:0000256" key="6">
    <source>
        <dbReference type="SAM" id="Phobius"/>
    </source>
</evidence>
<reference evidence="7" key="2">
    <citation type="submission" date="2025-09" db="UniProtKB">
        <authorList>
            <consortium name="Ensembl"/>
        </authorList>
    </citation>
    <scope>IDENTIFICATION</scope>
</reference>
<comment type="similarity">
    <text evidence="1 5">Belongs to the arylamine N-acetyltransferase family.</text>
</comment>
<evidence type="ECO:0000256" key="1">
    <source>
        <dbReference type="ARBA" id="ARBA00006547"/>
    </source>
</evidence>
<keyword evidence="6" id="KW-1133">Transmembrane helix</keyword>
<keyword evidence="8" id="KW-1185">Reference proteome</keyword>
<keyword evidence="6" id="KW-0812">Transmembrane</keyword>
<dbReference type="PANTHER" id="PTHR11786:SF8">
    <property type="entry name" value="ARYLAMINE N-ACETYLTRANSFERASE 1"/>
    <property type="match status" value="1"/>
</dbReference>
<evidence type="ECO:0000256" key="2">
    <source>
        <dbReference type="ARBA" id="ARBA00012701"/>
    </source>
</evidence>
<protein>
    <recommendedName>
        <fullName evidence="2">arylamine N-acetyltransferase</fullName>
        <ecNumber evidence="2">2.3.1.5</ecNumber>
    </recommendedName>
</protein>
<dbReference type="Proteomes" id="UP000694523">
    <property type="component" value="Unplaced"/>
</dbReference>
<dbReference type="GO" id="GO:0004060">
    <property type="term" value="F:arylamine N-acetyltransferase activity"/>
    <property type="evidence" value="ECO:0007669"/>
    <property type="project" value="UniProtKB-EC"/>
</dbReference>
<evidence type="ECO:0000256" key="3">
    <source>
        <dbReference type="ARBA" id="ARBA00022679"/>
    </source>
</evidence>
<keyword evidence="6" id="KW-0472">Membrane</keyword>
<dbReference type="Ensembl" id="ENSNMLT00000031170.1">
    <property type="protein sequence ID" value="ENSNMLP00000027908.1"/>
    <property type="gene ID" value="ENSNMLG00000017769.1"/>
</dbReference>
<evidence type="ECO:0000256" key="4">
    <source>
        <dbReference type="ARBA" id="ARBA00023315"/>
    </source>
</evidence>
<organism evidence="7 8">
    <name type="scientific">Neogobius melanostomus</name>
    <name type="common">round goby</name>
    <dbReference type="NCBI Taxonomy" id="47308"/>
    <lineage>
        <taxon>Eukaryota</taxon>
        <taxon>Metazoa</taxon>
        <taxon>Chordata</taxon>
        <taxon>Craniata</taxon>
        <taxon>Vertebrata</taxon>
        <taxon>Euteleostomi</taxon>
        <taxon>Actinopterygii</taxon>
        <taxon>Neopterygii</taxon>
        <taxon>Teleostei</taxon>
        <taxon>Neoteleostei</taxon>
        <taxon>Acanthomorphata</taxon>
        <taxon>Gobiaria</taxon>
        <taxon>Gobiiformes</taxon>
        <taxon>Gobioidei</taxon>
        <taxon>Gobiidae</taxon>
        <taxon>Benthophilinae</taxon>
        <taxon>Neogobiini</taxon>
        <taxon>Neogobius</taxon>
    </lineage>
</organism>
<dbReference type="InterPro" id="IPR038765">
    <property type="entry name" value="Papain-like_cys_pep_sf"/>
</dbReference>
<proteinExistence type="inferred from homology"/>
<dbReference type="Pfam" id="PF00797">
    <property type="entry name" value="Acetyltransf_2"/>
    <property type="match status" value="1"/>
</dbReference>
<dbReference type="InterPro" id="IPR001447">
    <property type="entry name" value="Arylamine_N-AcTrfase"/>
</dbReference>
<dbReference type="SUPFAM" id="SSF54001">
    <property type="entry name" value="Cysteine proteinases"/>
    <property type="match status" value="1"/>
</dbReference>
<dbReference type="InterPro" id="IPR053710">
    <property type="entry name" value="Arylamine_NAT_domain_sf"/>
</dbReference>
<keyword evidence="3 5" id="KW-0808">Transferase</keyword>
<dbReference type="PRINTS" id="PR01543">
    <property type="entry name" value="ANATRNSFRASE"/>
</dbReference>
<reference evidence="7" key="1">
    <citation type="submission" date="2025-08" db="UniProtKB">
        <authorList>
            <consortium name="Ensembl"/>
        </authorList>
    </citation>
    <scope>IDENTIFICATION</scope>
</reference>